<reference evidence="3 4" key="1">
    <citation type="submission" date="2023-07" db="EMBL/GenBank/DDBJ databases">
        <title>Sequencing the genomes of 1000 actinobacteria strains.</title>
        <authorList>
            <person name="Klenk H.-P."/>
        </authorList>
    </citation>
    <scope>NUCLEOTIDE SEQUENCE [LARGE SCALE GENOMIC DNA]</scope>
    <source>
        <strain evidence="3 4">DSM 44709</strain>
    </source>
</reference>
<accession>A0AAE3VTN3</accession>
<gene>
    <name evidence="3" type="ORF">J2S42_000382</name>
</gene>
<dbReference type="GO" id="GO:0016491">
    <property type="term" value="F:oxidoreductase activity"/>
    <property type="evidence" value="ECO:0007669"/>
    <property type="project" value="UniProtKB-KW"/>
</dbReference>
<dbReference type="InterPro" id="IPR036291">
    <property type="entry name" value="NAD(P)-bd_dom_sf"/>
</dbReference>
<dbReference type="Pfam" id="PF00106">
    <property type="entry name" value="adh_short"/>
    <property type="match status" value="1"/>
</dbReference>
<dbReference type="PANTHER" id="PTHR24320">
    <property type="entry name" value="RETINOL DEHYDROGENASE"/>
    <property type="match status" value="1"/>
</dbReference>
<dbReference type="PANTHER" id="PTHR24320:SF148">
    <property type="entry name" value="NAD(P)-BINDING ROSSMANN-FOLD SUPERFAMILY PROTEIN"/>
    <property type="match status" value="1"/>
</dbReference>
<sequence>MTGSWRAADIPDLSGRVAVVTGTSSGLGAVIAAELAGRGAHVIHGVRDPAAVPGVDARRLDLADLDVVAGFAGSVDGFDVLVNNAGVMWPPLRRTRQGFEWQFGVNHLGHFALTALLWPRRRPGARVVTMSSILHRTGRLDLADPNYLHRRYSPEGAYAQSKYANVVFGLELHRRGGMSVVAHPGYARSRLQTSGPTGVRAAVGRVMNPVFGQPASVGALPALFAATAPEAVSGSFVGPSFLQLWGGPVVVAPVSGARDAALGERLWAVSEELTGIPFAV</sequence>
<dbReference type="PRINTS" id="PR00081">
    <property type="entry name" value="GDHRDH"/>
</dbReference>
<dbReference type="SUPFAM" id="SSF51735">
    <property type="entry name" value="NAD(P)-binding Rossmann-fold domains"/>
    <property type="match status" value="1"/>
</dbReference>
<organism evidence="3 4">
    <name type="scientific">Catenuloplanes indicus</name>
    <dbReference type="NCBI Taxonomy" id="137267"/>
    <lineage>
        <taxon>Bacteria</taxon>
        <taxon>Bacillati</taxon>
        <taxon>Actinomycetota</taxon>
        <taxon>Actinomycetes</taxon>
        <taxon>Micromonosporales</taxon>
        <taxon>Micromonosporaceae</taxon>
        <taxon>Catenuloplanes</taxon>
    </lineage>
</organism>
<evidence type="ECO:0000256" key="2">
    <source>
        <dbReference type="ARBA" id="ARBA00023002"/>
    </source>
</evidence>
<protein>
    <submittedName>
        <fullName evidence="3">NAD(P)-dependent dehydrogenase (Short-subunit alcohol dehydrogenase family)</fullName>
    </submittedName>
</protein>
<keyword evidence="2" id="KW-0560">Oxidoreductase</keyword>
<dbReference type="EMBL" id="JAUSUZ010000001">
    <property type="protein sequence ID" value="MDQ0363713.1"/>
    <property type="molecule type" value="Genomic_DNA"/>
</dbReference>
<comment type="caution">
    <text evidence="3">The sequence shown here is derived from an EMBL/GenBank/DDBJ whole genome shotgun (WGS) entry which is preliminary data.</text>
</comment>
<dbReference type="InterPro" id="IPR002347">
    <property type="entry name" value="SDR_fam"/>
</dbReference>
<keyword evidence="4" id="KW-1185">Reference proteome</keyword>
<evidence type="ECO:0000313" key="4">
    <source>
        <dbReference type="Proteomes" id="UP001240236"/>
    </source>
</evidence>
<dbReference type="Gene3D" id="3.40.50.720">
    <property type="entry name" value="NAD(P)-binding Rossmann-like Domain"/>
    <property type="match status" value="1"/>
</dbReference>
<dbReference type="RefSeq" id="WP_307234554.1">
    <property type="nucleotide sequence ID" value="NZ_JAUSUZ010000001.1"/>
</dbReference>
<dbReference type="AlphaFoldDB" id="A0AAE3VTN3"/>
<evidence type="ECO:0000256" key="1">
    <source>
        <dbReference type="ARBA" id="ARBA00006484"/>
    </source>
</evidence>
<proteinExistence type="inferred from homology"/>
<name>A0AAE3VTN3_9ACTN</name>
<evidence type="ECO:0000313" key="3">
    <source>
        <dbReference type="EMBL" id="MDQ0363713.1"/>
    </source>
</evidence>
<comment type="similarity">
    <text evidence="1">Belongs to the short-chain dehydrogenases/reductases (SDR) family.</text>
</comment>
<dbReference type="Proteomes" id="UP001240236">
    <property type="component" value="Unassembled WGS sequence"/>
</dbReference>